<evidence type="ECO:0000259" key="1">
    <source>
        <dbReference type="Pfam" id="PF10615"/>
    </source>
</evidence>
<protein>
    <submittedName>
        <fullName evidence="2">Prephenate dehydratase</fullName>
    </submittedName>
</protein>
<dbReference type="InterPro" id="IPR037119">
    <property type="entry name" value="Haem_oxidase_HugZ-like_sf"/>
</dbReference>
<dbReference type="EMBL" id="LQPZ01000015">
    <property type="protein sequence ID" value="ORX06676.1"/>
    <property type="molecule type" value="Genomic_DNA"/>
</dbReference>
<sequence>MTRLAAAAPTTAERIRSACARADDALLAVDGLTPVTVPVHHLLADGGFAVAVPADFTAAAATPAMLELTDRAPLALRTPVRALVWVRGRLQPVEPASVPGLLDRIAAENPDPALLQVQTPLTGPPHDGEVCYRLARLAVESVVVADAGGAEAIGAAELLAAAPDPFCATEAGWLRHLEIAHPEVMARLAARLPTRLRRGTVRPLALDRYGVSLRVEDDAGDHDVRLPFHRPVDDARSLGQAIRLLMGCPFLAGLRPRQG</sequence>
<evidence type="ECO:0000313" key="2">
    <source>
        <dbReference type="EMBL" id="ORX06676.1"/>
    </source>
</evidence>
<proteinExistence type="predicted"/>
<dbReference type="STRING" id="1798.AWC30_06135"/>
<name>A0A1X2ENK0_9MYCO</name>
<dbReference type="Proteomes" id="UP000193090">
    <property type="component" value="Unassembled WGS sequence"/>
</dbReference>
<keyword evidence="3" id="KW-1185">Reference proteome</keyword>
<dbReference type="RefSeq" id="WP_085109256.1">
    <property type="nucleotide sequence ID" value="NZ_JACKSN010000077.1"/>
</dbReference>
<dbReference type="OrthoDB" id="3381348at2"/>
<dbReference type="Gene3D" id="3.20.180.10">
    <property type="entry name" value="PNP-oxidase-like"/>
    <property type="match status" value="1"/>
</dbReference>
<comment type="caution">
    <text evidence="2">The sequence shown here is derived from an EMBL/GenBank/DDBJ whole genome shotgun (WGS) entry which is preliminary data.</text>
</comment>
<accession>A0A1X2ENK0</accession>
<dbReference type="SUPFAM" id="SSF50475">
    <property type="entry name" value="FMN-binding split barrel"/>
    <property type="match status" value="1"/>
</dbReference>
<reference evidence="2 3" key="1">
    <citation type="submission" date="2016-01" db="EMBL/GenBank/DDBJ databases">
        <title>The new phylogeny of the genus Mycobacterium.</title>
        <authorList>
            <person name="Tarcisio F."/>
            <person name="Conor M."/>
            <person name="Antonella G."/>
            <person name="Elisabetta G."/>
            <person name="Giulia F.S."/>
            <person name="Sara T."/>
            <person name="Anna F."/>
            <person name="Clotilde B."/>
            <person name="Roberto B."/>
            <person name="Veronica D.S."/>
            <person name="Fabio R."/>
            <person name="Monica P."/>
            <person name="Olivier J."/>
            <person name="Enrico T."/>
            <person name="Nicola S."/>
        </authorList>
    </citation>
    <scope>NUCLEOTIDE SEQUENCE [LARGE SCALE GENOMIC DNA]</scope>
    <source>
        <strain evidence="2 3">DSM 44153</strain>
    </source>
</reference>
<evidence type="ECO:0000313" key="3">
    <source>
        <dbReference type="Proteomes" id="UP000193090"/>
    </source>
</evidence>
<dbReference type="Pfam" id="PF10615">
    <property type="entry name" value="DUF2470"/>
    <property type="match status" value="1"/>
</dbReference>
<organism evidence="2 3">
    <name type="scientific">Mycolicibacillus trivialis</name>
    <dbReference type="NCBI Taxonomy" id="1798"/>
    <lineage>
        <taxon>Bacteria</taxon>
        <taxon>Bacillati</taxon>
        <taxon>Actinomycetota</taxon>
        <taxon>Actinomycetes</taxon>
        <taxon>Mycobacteriales</taxon>
        <taxon>Mycobacteriaceae</taxon>
        <taxon>Mycolicibacillus</taxon>
    </lineage>
</organism>
<dbReference type="AlphaFoldDB" id="A0A1X2ENK0"/>
<gene>
    <name evidence="2" type="ORF">AWC30_06135</name>
</gene>
<dbReference type="InterPro" id="IPR019595">
    <property type="entry name" value="DUF2470"/>
</dbReference>
<feature type="domain" description="DUF2470" evidence="1">
    <location>
        <begin position="170"/>
        <end position="240"/>
    </location>
</feature>